<keyword evidence="2" id="KW-0732">Signal</keyword>
<name>A0ABZ2LRP2_9BACT</name>
<evidence type="ECO:0000256" key="1">
    <source>
        <dbReference type="SAM" id="MobiDB-lite"/>
    </source>
</evidence>
<organism evidence="3 4">
    <name type="scientific">Pendulispora albinea</name>
    <dbReference type="NCBI Taxonomy" id="2741071"/>
    <lineage>
        <taxon>Bacteria</taxon>
        <taxon>Pseudomonadati</taxon>
        <taxon>Myxococcota</taxon>
        <taxon>Myxococcia</taxon>
        <taxon>Myxococcales</taxon>
        <taxon>Sorangiineae</taxon>
        <taxon>Pendulisporaceae</taxon>
        <taxon>Pendulispora</taxon>
    </lineage>
</organism>
<evidence type="ECO:0000256" key="2">
    <source>
        <dbReference type="SAM" id="SignalP"/>
    </source>
</evidence>
<protein>
    <recommendedName>
        <fullName evidence="5">DUF3298 domain-containing protein</fullName>
    </recommendedName>
</protein>
<evidence type="ECO:0000313" key="4">
    <source>
        <dbReference type="Proteomes" id="UP001370348"/>
    </source>
</evidence>
<dbReference type="RefSeq" id="WP_394823195.1">
    <property type="nucleotide sequence ID" value="NZ_CP089984.1"/>
</dbReference>
<feature type="compositionally biased region" description="Basic and acidic residues" evidence="1">
    <location>
        <begin position="45"/>
        <end position="60"/>
    </location>
</feature>
<dbReference type="PROSITE" id="PS51257">
    <property type="entry name" value="PROKAR_LIPOPROTEIN"/>
    <property type="match status" value="1"/>
</dbReference>
<evidence type="ECO:0000313" key="3">
    <source>
        <dbReference type="EMBL" id="WXB13581.1"/>
    </source>
</evidence>
<keyword evidence="4" id="KW-1185">Reference proteome</keyword>
<feature type="region of interest" description="Disordered" evidence="1">
    <location>
        <begin position="35"/>
        <end position="79"/>
    </location>
</feature>
<proteinExistence type="predicted"/>
<reference evidence="3 4" key="1">
    <citation type="submission" date="2021-12" db="EMBL/GenBank/DDBJ databases">
        <title>Discovery of the Pendulisporaceae a myxobacterial family with distinct sporulation behavior and unique specialized metabolism.</title>
        <authorList>
            <person name="Garcia R."/>
            <person name="Popoff A."/>
            <person name="Bader C.D."/>
            <person name="Loehr J."/>
            <person name="Walesch S."/>
            <person name="Walt C."/>
            <person name="Boldt J."/>
            <person name="Bunk B."/>
            <person name="Haeckl F.J.F.P.J."/>
            <person name="Gunesch A.P."/>
            <person name="Birkelbach J."/>
            <person name="Nuebel U."/>
            <person name="Pietschmann T."/>
            <person name="Bach T."/>
            <person name="Mueller R."/>
        </authorList>
    </citation>
    <scope>NUCLEOTIDE SEQUENCE [LARGE SCALE GENOMIC DNA]</scope>
    <source>
        <strain evidence="3 4">MSr11954</strain>
    </source>
</reference>
<feature type="signal peptide" evidence="2">
    <location>
        <begin position="1"/>
        <end position="29"/>
    </location>
</feature>
<dbReference type="EMBL" id="CP089984">
    <property type="protein sequence ID" value="WXB13581.1"/>
    <property type="molecule type" value="Genomic_DNA"/>
</dbReference>
<accession>A0ABZ2LRP2</accession>
<dbReference type="Proteomes" id="UP001370348">
    <property type="component" value="Chromosome"/>
</dbReference>
<evidence type="ECO:0008006" key="5">
    <source>
        <dbReference type="Google" id="ProtNLM"/>
    </source>
</evidence>
<gene>
    <name evidence="3" type="ORF">LZC94_37810</name>
</gene>
<feature type="chain" id="PRO_5045113239" description="DUF3298 domain-containing protein" evidence="2">
    <location>
        <begin position="30"/>
        <end position="382"/>
    </location>
</feature>
<sequence>MRSIVSASLARWFRVLPVLPVLALAPAVAGCSSTEAASEPSAFPRAEDASGPRPSADKLEAAATHVVRADDERDPIGPQDQTALARGAYLVWGRPPATPPGAPDTTYAIAADGKVVTEVPATIVAANGRLYRWQIRRVDLARRACRERLDGVEGVEPEQVRAAYEAWQEERADLASHPTRTVDQAELVELRSGSRKVISQLHPEDAGSGDLTSGANDFRFDVTLVGSAGPLLFVRESTWVDACGAHGNAFSAAGILDLANDAKVTDLGAIAPRALRRARARAEKQFDVLRKEWSGEAEDDAELVELLPQYDARGSLSFLGRFATFAPYAFSSGDWASYTMATTTPLGALPERLARASAAPPAVRALLRAKPGFVMGGYSATS</sequence>